<organism evidence="1 2">
    <name type="scientific">Lactococcus lactis subsp. lactis</name>
    <name type="common">Streptococcus lactis</name>
    <dbReference type="NCBI Taxonomy" id="1360"/>
    <lineage>
        <taxon>Bacteria</taxon>
        <taxon>Bacillati</taxon>
        <taxon>Bacillota</taxon>
        <taxon>Bacilli</taxon>
        <taxon>Lactobacillales</taxon>
        <taxon>Streptococcaceae</taxon>
        <taxon>Lactococcus</taxon>
    </lineage>
</organism>
<reference evidence="1 2" key="1">
    <citation type="journal article" date="2017" name="BMC Genomics">
        <title>Comparative and functional genomics of the Lactococcus lactis taxon; insights into evolution and niche adaptation.</title>
        <authorList>
            <person name="Kelleher P."/>
            <person name="Bottacini F."/>
            <person name="Mahony J."/>
            <person name="Kilcawley K.N."/>
            <person name="van Sinderen D."/>
        </authorList>
    </citation>
    <scope>NUCLEOTIDE SEQUENCE [LARGE SCALE GENOMIC DNA]</scope>
    <source>
        <strain evidence="1 2">UC06</strain>
        <plasmid evidence="2">puc06a</plasmid>
    </source>
</reference>
<gene>
    <name evidence="1" type="ORF">LLUC06_03940</name>
</gene>
<dbReference type="Proteomes" id="UP000192095">
    <property type="component" value="Plasmid pUC06C"/>
</dbReference>
<dbReference type="EMBL" id="CP016734">
    <property type="protein sequence ID" value="ARE19436.1"/>
    <property type="molecule type" value="Genomic_DNA"/>
</dbReference>
<name>A0A1V0NY23_LACLL</name>
<evidence type="ECO:0000313" key="2">
    <source>
        <dbReference type="Proteomes" id="UP000192095"/>
    </source>
</evidence>
<dbReference type="AlphaFoldDB" id="A0A1V0NY23"/>
<protein>
    <submittedName>
        <fullName evidence="1">Uncharacterized protein</fullName>
    </submittedName>
</protein>
<geneLocation type="plasmid" evidence="2">
    <name>puc06a</name>
</geneLocation>
<dbReference type="SUPFAM" id="SSF89447">
    <property type="entry name" value="AbrB/MazE/MraZ-like"/>
    <property type="match status" value="1"/>
</dbReference>
<proteinExistence type="predicted"/>
<dbReference type="RefSeq" id="WP_081213816.1">
    <property type="nucleotide sequence ID" value="NZ_CP016734.2"/>
</dbReference>
<sequence>MSLTQTQTRNQTLVNETSKITSWGNSQGVRLGKRLLKTAGLKKDDKISINVIEGNKIVLSLAEPVDDGSLAYLFRNYKDDGKREPLIDFGERVGNEIFD</sequence>
<dbReference type="Gene3D" id="2.10.260.10">
    <property type="match status" value="1"/>
</dbReference>
<evidence type="ECO:0000313" key="1">
    <source>
        <dbReference type="EMBL" id="ARE19436.1"/>
    </source>
</evidence>
<accession>A0A1V0NY23</accession>
<dbReference type="InterPro" id="IPR037914">
    <property type="entry name" value="SpoVT-AbrB_sf"/>
</dbReference>
<keyword evidence="1" id="KW-0614">Plasmid</keyword>